<gene>
    <name evidence="12" type="ORF">UABAM_06184</name>
</gene>
<evidence type="ECO:0000256" key="7">
    <source>
        <dbReference type="ARBA" id="ARBA00023004"/>
    </source>
</evidence>
<dbReference type="FunFam" id="3.40.640.10:FF:000084">
    <property type="entry name" value="IscS-like cysteine desulfurase"/>
    <property type="match status" value="1"/>
</dbReference>
<evidence type="ECO:0000313" key="13">
    <source>
        <dbReference type="Proteomes" id="UP000326354"/>
    </source>
</evidence>
<dbReference type="Gene3D" id="3.90.1150.10">
    <property type="entry name" value="Aspartate Aminotransferase, domain 1"/>
    <property type="match status" value="1"/>
</dbReference>
<dbReference type="PROSITE" id="PS00595">
    <property type="entry name" value="AA_TRANSFER_CLASS_5"/>
    <property type="match status" value="1"/>
</dbReference>
<evidence type="ECO:0000259" key="11">
    <source>
        <dbReference type="Pfam" id="PF00266"/>
    </source>
</evidence>
<dbReference type="InterPro" id="IPR020578">
    <property type="entry name" value="Aminotrans_V_PyrdxlP_BS"/>
</dbReference>
<dbReference type="PANTHER" id="PTHR11601:SF34">
    <property type="entry name" value="CYSTEINE DESULFURASE"/>
    <property type="match status" value="1"/>
</dbReference>
<keyword evidence="5" id="KW-0479">Metal-binding</keyword>
<comment type="catalytic activity">
    <reaction evidence="9">
        <text>(sulfur carrier)-H + L-cysteine = (sulfur carrier)-SH + L-alanine</text>
        <dbReference type="Rhea" id="RHEA:43892"/>
        <dbReference type="Rhea" id="RHEA-COMP:14737"/>
        <dbReference type="Rhea" id="RHEA-COMP:14739"/>
        <dbReference type="ChEBI" id="CHEBI:29917"/>
        <dbReference type="ChEBI" id="CHEBI:35235"/>
        <dbReference type="ChEBI" id="CHEBI:57972"/>
        <dbReference type="ChEBI" id="CHEBI:64428"/>
        <dbReference type="EC" id="2.8.1.7"/>
    </reaction>
</comment>
<dbReference type="PANTHER" id="PTHR11601">
    <property type="entry name" value="CYSTEINE DESULFURYLASE FAMILY MEMBER"/>
    <property type="match status" value="1"/>
</dbReference>
<feature type="domain" description="Aminotransferase class V" evidence="11">
    <location>
        <begin position="98"/>
        <end position="459"/>
    </location>
</feature>
<dbReference type="GO" id="GO:0031071">
    <property type="term" value="F:cysteine desulfurase activity"/>
    <property type="evidence" value="ECO:0007669"/>
    <property type="project" value="UniProtKB-EC"/>
</dbReference>
<evidence type="ECO:0000256" key="4">
    <source>
        <dbReference type="ARBA" id="ARBA00012239"/>
    </source>
</evidence>
<dbReference type="KEGG" id="uam:UABAM_06184"/>
<dbReference type="Gene3D" id="1.10.260.50">
    <property type="match status" value="1"/>
</dbReference>
<keyword evidence="13" id="KW-1185">Reference proteome</keyword>
<dbReference type="InterPro" id="IPR015421">
    <property type="entry name" value="PyrdxlP-dep_Trfase_major"/>
</dbReference>
<dbReference type="InterPro" id="IPR015422">
    <property type="entry name" value="PyrdxlP-dep_Trfase_small"/>
</dbReference>
<evidence type="ECO:0000256" key="10">
    <source>
        <dbReference type="RuleBase" id="RU004504"/>
    </source>
</evidence>
<evidence type="ECO:0000256" key="9">
    <source>
        <dbReference type="ARBA" id="ARBA00050776"/>
    </source>
</evidence>
<dbReference type="InterPro" id="IPR015424">
    <property type="entry name" value="PyrdxlP-dep_Trfase"/>
</dbReference>
<keyword evidence="7" id="KW-0408">Iron</keyword>
<evidence type="ECO:0000256" key="2">
    <source>
        <dbReference type="ARBA" id="ARBA00003120"/>
    </source>
</evidence>
<dbReference type="EMBL" id="AP019860">
    <property type="protein sequence ID" value="BBM87769.1"/>
    <property type="molecule type" value="Genomic_DNA"/>
</dbReference>
<proteinExistence type="inferred from homology"/>
<dbReference type="Gene3D" id="3.40.640.10">
    <property type="entry name" value="Type I PLP-dependent aspartate aminotransferase-like (Major domain)"/>
    <property type="match status" value="1"/>
</dbReference>
<comment type="cofactor">
    <cofactor evidence="1 10">
        <name>pyridoxal 5'-phosphate</name>
        <dbReference type="ChEBI" id="CHEBI:597326"/>
    </cofactor>
</comment>
<evidence type="ECO:0000256" key="5">
    <source>
        <dbReference type="ARBA" id="ARBA00022723"/>
    </source>
</evidence>
<dbReference type="OrthoDB" id="9808002at2"/>
<dbReference type="RefSeq" id="WP_151971771.1">
    <property type="nucleotide sequence ID" value="NZ_AP019860.1"/>
</dbReference>
<evidence type="ECO:0000256" key="8">
    <source>
        <dbReference type="ARBA" id="ARBA00023014"/>
    </source>
</evidence>
<sequence length="478" mass="53623">MFRKVVQTDCMKRRVVKYYSTTPMSSHMIMRFEKYAKVETFPLLKTYKVNVPHQFLIQGIIDGYQFSVSYKNEHWQKHEEKLDIDLGIEAKENLAEKIYFDYNATTPLDPRVLQKIMPFLQNLYANPHSAHSLGQKVNDELQKARSKVAKIIACSPHELIFTSGGTESINMALLGVVRHEKNSQKRNTIITAATEHSATLKTCAFLQSQGFKIKYLPLENGIVSLSALEEYLDEQTLLVTLMHVNNEVGTIQPVEKIGQIVRNSPALLHIDAVQALGKIPIDVQKIHVDLLSISAHKIYGPKGIGALYVNEQVNISPIIWGGSQEYQLRAGTQNVPGIIGMGEACQIALREMEKNSCHFHTMRQHFLQQLAQKQITFKLNHQLPTSLPTTLNISFPEIDGDTLMMMLDEKGVIVSRGAACNSKSQEPSATLLSLGISQSQARNSLRFSFGKYTTSEEINICINSIAEIKKTLNAKVLS</sequence>
<evidence type="ECO:0000256" key="1">
    <source>
        <dbReference type="ARBA" id="ARBA00001933"/>
    </source>
</evidence>
<dbReference type="Pfam" id="PF00266">
    <property type="entry name" value="Aminotran_5"/>
    <property type="match status" value="1"/>
</dbReference>
<comment type="similarity">
    <text evidence="3">Belongs to the class-V pyridoxal-phosphate-dependent aminotransferase family. NifS/IscS subfamily.</text>
</comment>
<dbReference type="EC" id="2.8.1.7" evidence="4"/>
<dbReference type="NCBIfam" id="NF002806">
    <property type="entry name" value="PRK02948.1"/>
    <property type="match status" value="1"/>
</dbReference>
<dbReference type="SUPFAM" id="SSF53383">
    <property type="entry name" value="PLP-dependent transferases"/>
    <property type="match status" value="1"/>
</dbReference>
<dbReference type="InterPro" id="IPR000192">
    <property type="entry name" value="Aminotrans_V_dom"/>
</dbReference>
<protein>
    <recommendedName>
        <fullName evidence="4">cysteine desulfurase</fullName>
        <ecNumber evidence="4">2.8.1.7</ecNumber>
    </recommendedName>
</protein>
<accession>A0A5S9ITE8</accession>
<keyword evidence="6" id="KW-0663">Pyridoxal phosphate</keyword>
<dbReference type="GO" id="GO:0046872">
    <property type="term" value="F:metal ion binding"/>
    <property type="evidence" value="ECO:0007669"/>
    <property type="project" value="UniProtKB-KW"/>
</dbReference>
<dbReference type="GO" id="GO:0051536">
    <property type="term" value="F:iron-sulfur cluster binding"/>
    <property type="evidence" value="ECO:0007669"/>
    <property type="project" value="UniProtKB-KW"/>
</dbReference>
<dbReference type="Proteomes" id="UP000326354">
    <property type="component" value="Chromosome"/>
</dbReference>
<name>A0A5S9ITE8_UABAM</name>
<evidence type="ECO:0000256" key="3">
    <source>
        <dbReference type="ARBA" id="ARBA00006490"/>
    </source>
</evidence>
<keyword evidence="8" id="KW-0411">Iron-sulfur</keyword>
<dbReference type="AlphaFoldDB" id="A0A5S9ITE8"/>
<evidence type="ECO:0000256" key="6">
    <source>
        <dbReference type="ARBA" id="ARBA00022898"/>
    </source>
</evidence>
<evidence type="ECO:0000313" key="12">
    <source>
        <dbReference type="EMBL" id="BBM87769.1"/>
    </source>
</evidence>
<organism evidence="12 13">
    <name type="scientific">Uabimicrobium amorphum</name>
    <dbReference type="NCBI Taxonomy" id="2596890"/>
    <lineage>
        <taxon>Bacteria</taxon>
        <taxon>Pseudomonadati</taxon>
        <taxon>Planctomycetota</taxon>
        <taxon>Candidatus Uabimicrobiia</taxon>
        <taxon>Candidatus Uabimicrobiales</taxon>
        <taxon>Candidatus Uabimicrobiaceae</taxon>
        <taxon>Candidatus Uabimicrobium</taxon>
    </lineage>
</organism>
<reference evidence="12 13" key="1">
    <citation type="submission" date="2019-08" db="EMBL/GenBank/DDBJ databases">
        <title>Complete genome sequence of Candidatus Uab amorphum.</title>
        <authorList>
            <person name="Shiratori T."/>
            <person name="Suzuki S."/>
            <person name="Kakizawa Y."/>
            <person name="Ishida K."/>
        </authorList>
    </citation>
    <scope>NUCLEOTIDE SEQUENCE [LARGE SCALE GENOMIC DNA]</scope>
    <source>
        <strain evidence="12 13">SRT547</strain>
    </source>
</reference>
<comment type="function">
    <text evidence="2">Catalyzes the removal of elemental sulfur atoms from cysteine to produce alanine. Seems to participate in the biosynthesis of the nitrogenase metalloclusters by providing the inorganic sulfur required for the Fe-S core formation.</text>
</comment>